<evidence type="ECO:0000259" key="3">
    <source>
        <dbReference type="Pfam" id="PF18962"/>
    </source>
</evidence>
<evidence type="ECO:0000259" key="2">
    <source>
        <dbReference type="Pfam" id="PF07675"/>
    </source>
</evidence>
<dbReference type="KEGG" id="bpor:BPO_0691"/>
<protein>
    <submittedName>
        <fullName evidence="4">Por secretion system C-terminal sorting domain-containing protein</fullName>
    </submittedName>
</protein>
<dbReference type="Pfam" id="PF18962">
    <property type="entry name" value="Por_Secre_tail"/>
    <property type="match status" value="1"/>
</dbReference>
<keyword evidence="1" id="KW-0732">Signal</keyword>
<dbReference type="Pfam" id="PF07675">
    <property type="entry name" value="Cleaved_Adhesin"/>
    <property type="match status" value="1"/>
</dbReference>
<accession>A0AAU0F072</accession>
<organism evidence="4 5">
    <name type="scientific">Bergeyella porcorum</name>
    <dbReference type="NCBI Taxonomy" id="1735111"/>
    <lineage>
        <taxon>Bacteria</taxon>
        <taxon>Pseudomonadati</taxon>
        <taxon>Bacteroidota</taxon>
        <taxon>Flavobacteriia</taxon>
        <taxon>Flavobacteriales</taxon>
        <taxon>Weeksellaceae</taxon>
        <taxon>Bergeyella</taxon>
    </lineage>
</organism>
<reference evidence="4" key="1">
    <citation type="submission" date="2023-10" db="EMBL/GenBank/DDBJ databases">
        <title>Characterization and whole genome sequencing of a novel strain of Bergeyella porcorum QD2021 isolated from pig.</title>
        <authorList>
            <person name="Liu G."/>
            <person name="Chen C."/>
            <person name="Han X."/>
        </authorList>
    </citation>
    <scope>NUCLEOTIDE SEQUENCE</scope>
    <source>
        <strain evidence="4">QD2021</strain>
    </source>
</reference>
<evidence type="ECO:0000313" key="4">
    <source>
        <dbReference type="EMBL" id="WOC51338.1"/>
    </source>
</evidence>
<evidence type="ECO:0000256" key="1">
    <source>
        <dbReference type="ARBA" id="ARBA00022729"/>
    </source>
</evidence>
<keyword evidence="5" id="KW-1185">Reference proteome</keyword>
<dbReference type="InterPro" id="IPR011628">
    <property type="entry name" value="Cleaved_adhesin"/>
</dbReference>
<name>A0AAU0F072_9FLAO</name>
<dbReference type="EMBL" id="CP136426">
    <property type="protein sequence ID" value="WOC51338.1"/>
    <property type="molecule type" value="Genomic_DNA"/>
</dbReference>
<dbReference type="Gene3D" id="2.60.120.200">
    <property type="match status" value="1"/>
</dbReference>
<dbReference type="AlphaFoldDB" id="A0AAU0F072"/>
<proteinExistence type="predicted"/>
<dbReference type="NCBIfam" id="NF038128">
    <property type="entry name" value="choice_anch_J"/>
    <property type="match status" value="1"/>
</dbReference>
<gene>
    <name evidence="4" type="ORF">BPO_0691</name>
</gene>
<dbReference type="InterPro" id="IPR026444">
    <property type="entry name" value="Secre_tail"/>
</dbReference>
<dbReference type="Proteomes" id="UP001432059">
    <property type="component" value="Chromosome"/>
</dbReference>
<feature type="domain" description="Secretion system C-terminal sorting" evidence="3">
    <location>
        <begin position="202"/>
        <end position="262"/>
    </location>
</feature>
<dbReference type="NCBIfam" id="TIGR04183">
    <property type="entry name" value="Por_Secre_tail"/>
    <property type="match status" value="1"/>
</dbReference>
<evidence type="ECO:0000313" key="5">
    <source>
        <dbReference type="Proteomes" id="UP001432059"/>
    </source>
</evidence>
<sequence>MTALALMGFWGSAQEIIFYENFNIPENLGDWRLFDRDRDGENWNVVQGSDGFTAYAGWDGDAGHMVGSFAYNLNPGQNAPLDVDDLVVSPAIDIPADGKSKLSFKIGVTTSDMSDITYQLYIVEEGTKFDPFSTPVDEENFNGQSAAKTKEIDLSAYKGKKVRFYWRHYKTFFQFVLLLDEVKVVKEENLSTQELSAEKFAIYPNPVTETLHIGGQGKIKHYDIHNNVGQLVLTGSTKEIDVKALPQGIYFLTLVDGDNVKQTLKFIKK</sequence>
<feature type="domain" description="Cleaved adhesin" evidence="2">
    <location>
        <begin position="17"/>
        <end position="184"/>
    </location>
</feature>